<keyword evidence="2" id="KW-1185">Reference proteome</keyword>
<dbReference type="Proteomes" id="UP000275012">
    <property type="component" value="Unassembled WGS sequence"/>
</dbReference>
<evidence type="ECO:0000313" key="1">
    <source>
        <dbReference type="EMBL" id="RMH94409.1"/>
    </source>
</evidence>
<accession>A0A3M2I474</accession>
<dbReference type="Pfam" id="PF20101">
    <property type="entry name" value="DUF6491"/>
    <property type="match status" value="1"/>
</dbReference>
<reference evidence="1 2" key="1">
    <citation type="submission" date="2018-10" db="EMBL/GenBank/DDBJ databases">
        <title>Proposal of Lysobacter pythonis sp. nov. isolated from royal pythons (Python regius).</title>
        <authorList>
            <person name="Hans-Juergen B."/>
            <person name="Huptas C."/>
            <person name="Sandra B."/>
            <person name="Igor L."/>
            <person name="Joachim S."/>
            <person name="Siegfried S."/>
            <person name="Mareike W."/>
            <person name="Peter K."/>
        </authorList>
    </citation>
    <scope>NUCLEOTIDE SEQUENCE [LARGE SCALE GENOMIC DNA]</scope>
    <source>
        <strain evidence="1 2">4284/11</strain>
    </source>
</reference>
<name>A0A3M2I474_9GAMM</name>
<dbReference type="InterPro" id="IPR045500">
    <property type="entry name" value="DUF6491"/>
</dbReference>
<sequence length="132" mass="14253">MLALVALSSCAGMPRESDTDRLARYLAHAGKPVSSISYYTSSTGFDVIDDEHVLLMQGSSRNWLLRVSPPCLRYDAASPVLLVTSQMGQLSVNFDAVTSSSQPDMRCPIREIRPVDLKAVRAGEKAGAGKSH</sequence>
<comment type="caution">
    <text evidence="1">The sequence shown here is derived from an EMBL/GenBank/DDBJ whole genome shotgun (WGS) entry which is preliminary data.</text>
</comment>
<dbReference type="EMBL" id="RFLY01000002">
    <property type="protein sequence ID" value="RMH94409.1"/>
    <property type="molecule type" value="Genomic_DNA"/>
</dbReference>
<organism evidence="1 2">
    <name type="scientific">Solilutibacter pythonis</name>
    <dbReference type="NCBI Taxonomy" id="2483112"/>
    <lineage>
        <taxon>Bacteria</taxon>
        <taxon>Pseudomonadati</taxon>
        <taxon>Pseudomonadota</taxon>
        <taxon>Gammaproteobacteria</taxon>
        <taxon>Lysobacterales</taxon>
        <taxon>Lysobacteraceae</taxon>
        <taxon>Solilutibacter</taxon>
    </lineage>
</organism>
<dbReference type="AlphaFoldDB" id="A0A3M2I474"/>
<evidence type="ECO:0000313" key="2">
    <source>
        <dbReference type="Proteomes" id="UP000275012"/>
    </source>
</evidence>
<proteinExistence type="predicted"/>
<protein>
    <submittedName>
        <fullName evidence="1">Uncharacterized protein</fullName>
    </submittedName>
</protein>
<gene>
    <name evidence="1" type="ORF">EBB59_01565</name>
</gene>